<feature type="transmembrane region" description="Helical" evidence="1">
    <location>
        <begin position="799"/>
        <end position="820"/>
    </location>
</feature>
<feature type="transmembrane region" description="Helical" evidence="1">
    <location>
        <begin position="1522"/>
        <end position="1540"/>
    </location>
</feature>
<dbReference type="PANTHER" id="PTHR35307">
    <property type="entry name" value="PROTEIN, PUTATIVE-RELATED"/>
    <property type="match status" value="1"/>
</dbReference>
<feature type="transmembrane region" description="Helical" evidence="1">
    <location>
        <begin position="289"/>
        <end position="308"/>
    </location>
</feature>
<dbReference type="EMBL" id="LEKV01005097">
    <property type="protein sequence ID" value="KVH90706.1"/>
    <property type="molecule type" value="Genomic_DNA"/>
</dbReference>
<feature type="transmembrane region" description="Helical" evidence="1">
    <location>
        <begin position="125"/>
        <end position="142"/>
    </location>
</feature>
<comment type="caution">
    <text evidence="2">The sequence shown here is derived from an EMBL/GenBank/DDBJ whole genome shotgun (WGS) entry which is preliminary data.</text>
</comment>
<dbReference type="Proteomes" id="UP000243975">
    <property type="component" value="Unassembled WGS sequence"/>
</dbReference>
<reference evidence="2 3" key="1">
    <citation type="journal article" date="2016" name="Sci. Rep.">
        <title>The genome sequence of the outbreeding globe artichoke constructed de novo incorporating a phase-aware low-pass sequencing strategy of F1 progeny.</title>
        <authorList>
            <person name="Scaglione D."/>
            <person name="Reyes-Chin-Wo S."/>
            <person name="Acquadro A."/>
            <person name="Froenicke L."/>
            <person name="Portis E."/>
            <person name="Beitel C."/>
            <person name="Tirone M."/>
            <person name="Mauro R."/>
            <person name="Lo Monaco A."/>
            <person name="Mauromicale G."/>
            <person name="Faccioli P."/>
            <person name="Cattivelli L."/>
            <person name="Rieseberg L."/>
            <person name="Michelmore R."/>
            <person name="Lanteri S."/>
        </authorList>
    </citation>
    <scope>NUCLEOTIDE SEQUENCE [LARGE SCALE GENOMIC DNA]</scope>
    <source>
        <strain evidence="2">2C</strain>
    </source>
</reference>
<feature type="transmembrane region" description="Helical" evidence="1">
    <location>
        <begin position="154"/>
        <end position="177"/>
    </location>
</feature>
<feature type="transmembrane region" description="Helical" evidence="1">
    <location>
        <begin position="1124"/>
        <end position="1145"/>
    </location>
</feature>
<gene>
    <name evidence="2" type="ORF">Ccrd_007295</name>
</gene>
<evidence type="ECO:0000256" key="1">
    <source>
        <dbReference type="SAM" id="Phobius"/>
    </source>
</evidence>
<feature type="non-terminal residue" evidence="2">
    <location>
        <position position="1"/>
    </location>
</feature>
<dbReference type="Gramene" id="KVH90706">
    <property type="protein sequence ID" value="KVH90706"/>
    <property type="gene ID" value="Ccrd_007295"/>
</dbReference>
<feature type="transmembrane region" description="Helical" evidence="1">
    <location>
        <begin position="203"/>
        <end position="227"/>
    </location>
</feature>
<evidence type="ECO:0000313" key="2">
    <source>
        <dbReference type="EMBL" id="KVH90706.1"/>
    </source>
</evidence>
<keyword evidence="1" id="KW-1133">Transmembrane helix</keyword>
<protein>
    <submittedName>
        <fullName evidence="2">Uncharacterized protein</fullName>
    </submittedName>
</protein>
<name>A0A103XH73_CYNCS</name>
<dbReference type="PANTHER" id="PTHR35307:SF6">
    <property type="entry name" value="TRANSMEMBRANE PROTEIN"/>
    <property type="match status" value="1"/>
</dbReference>
<feature type="transmembrane region" description="Helical" evidence="1">
    <location>
        <begin position="84"/>
        <end position="105"/>
    </location>
</feature>
<feature type="transmembrane region" description="Helical" evidence="1">
    <location>
        <begin position="1032"/>
        <end position="1053"/>
    </location>
</feature>
<keyword evidence="1" id="KW-0472">Membrane</keyword>
<evidence type="ECO:0000313" key="3">
    <source>
        <dbReference type="Proteomes" id="UP000243975"/>
    </source>
</evidence>
<feature type="transmembrane region" description="Helical" evidence="1">
    <location>
        <begin position="1487"/>
        <end position="1510"/>
    </location>
</feature>
<keyword evidence="3" id="KW-1185">Reference proteome</keyword>
<organism evidence="2 3">
    <name type="scientific">Cynara cardunculus var. scolymus</name>
    <name type="common">Globe artichoke</name>
    <name type="synonym">Cynara scolymus</name>
    <dbReference type="NCBI Taxonomy" id="59895"/>
    <lineage>
        <taxon>Eukaryota</taxon>
        <taxon>Viridiplantae</taxon>
        <taxon>Streptophyta</taxon>
        <taxon>Embryophyta</taxon>
        <taxon>Tracheophyta</taxon>
        <taxon>Spermatophyta</taxon>
        <taxon>Magnoliopsida</taxon>
        <taxon>eudicotyledons</taxon>
        <taxon>Gunneridae</taxon>
        <taxon>Pentapetalae</taxon>
        <taxon>asterids</taxon>
        <taxon>campanulids</taxon>
        <taxon>Asterales</taxon>
        <taxon>Asteraceae</taxon>
        <taxon>Carduoideae</taxon>
        <taxon>Cardueae</taxon>
        <taxon>Carduinae</taxon>
        <taxon>Cynara</taxon>
    </lineage>
</organism>
<feature type="transmembrane region" description="Helical" evidence="1">
    <location>
        <begin position="401"/>
        <end position="434"/>
    </location>
</feature>
<feature type="transmembrane region" description="Helical" evidence="1">
    <location>
        <begin position="865"/>
        <end position="885"/>
    </location>
</feature>
<sequence length="1561" mass="176361">MGSRYDRISQAWSQLWSNCNCTPLPANVLFEAMHNYKHLAYQSDEQDRFGKPMVWIGVYIALASLFCILPMVVDLVHGLRNKKFWFPCKYFTLNAASLSVIAVAMKLPMDLNNQMPGIVDQSAEIGSMAFMCTIMANLLPSLSTMDSNELLTNIIALGVLVITLVVNVCIQITTGVVSSESFALWFQFAGGATGFHTKDLYKIIAIIYVAMLLMLLMIHTCSSLAILMSKHILEVKYQAGHQTAVKDQELQQLRRLTVEKLKQHVSNYCIMAATGSPQFMTTCSTTTSASGVICAISTAIHFFMMFVIRLRMKDYDSDYKWSTSMILIIQFSGVMLGSISPVSRCFASLSFKLSIKWIWNHIKVFKVESYWTEKLCDWKHSSVPFTFCSRKCKVVIQKLKILILNFCIGVQKVVVVACKIIGLVPIFLVILVLYCFHCWKWLKTVFSASGNVQGSRLEQNKVLSPYVLQLQDNMNLAERTLKSISKSVNSFIQRAEKQQPNHLMRLLEKSRGFEGVEKYNSDLVPPLLAQDFLDCWSLPLVTLTTIAISLPNIQNDMVENLLSSVSEGLVYVKLVEENLNATEDYESIQKAAKTLWLEVEVYHRWFGNRLQKPVPQVNTAEKILQWFRDTAKNLVTEMEQKDIGGRNDDSMCRCISANSMYRITETILLSYHANTDEVSQEELFEKLSSMIADILAACLTNLPRLIAIKCHTSAIEKREASVHAAAQLLGETMQIINSLEDRELPSLNPDELGFLDKWNDQNRFSKPMLWIGYYIVLASLFCILPMVADLLHGLRNRKLWFPCKYFTLNAATLSVIAVAMKLPMDLNNPMPGHADQAAKLGSMAFMCTIMANLLPSLSTMDSKELLTNIIALGVLVITLVVNVYIQITTGLVSYTRVLHDGLAYDDGKNIYSKRTAIVYVVMLIMLLIIHTCSCLAILKSKQILESKYQFRHQTALKDQELQQTRRLTIERLKQHVRNYWIMSTTGSPQFMTACSATTSASGVICALSVAMLAIVILTIGPDMMDYQSDYRWSISVILITQSIGVLLGSIAPISRCFASLSFKLSIKWIWNHIKVFKVESYWTQKLSDWKQSSVPVAFSGHKCKVIIQKLKTLTLSFCIGFQKAVVVACKMMGLVPIFIVIWVLYCSHCWKWLKAKFSASDILLVKRPEHNKDLIQYVLQLQDDMELAERTLKGISKSVNCFIQRAEKRQPNHLMKLLEKSRGFEGVEKYNSDLVPPLLAQEFMDCWSLPLVTLTTIAISLPNIQNDMLENLLSSVSEGLVYVKLVEKNLNATEDYESIQKAAKTLWLEVEVYHRWFGNRLQKPVPQVNTAEKILQWFRDTAKNLVTEVEQKDMGGRNDDSMCRCISANSMYRITETILLSYHANTNEVSQEELFEKLSSMIADILAACLTNLPRLIAIKCHTSAIEKREASVHAAAQLLGETMQIINSLEDRELPSLNPDELGFIVNMLASRLRQQKRFCDPMPRIGYYITLASLFCILAAVAGLLHGLQNRKLWFPCKYFTLNVASLSVIAVAMKLPVDLSSPMPGYVDQSAKLGSMAF</sequence>
<proteinExistence type="predicted"/>
<accession>A0A103XH73</accession>
<keyword evidence="1" id="KW-0812">Transmembrane</keyword>
<feature type="transmembrane region" description="Helical" evidence="1">
    <location>
        <begin position="768"/>
        <end position="787"/>
    </location>
</feature>
<feature type="transmembrane region" description="Helical" evidence="1">
    <location>
        <begin position="840"/>
        <end position="858"/>
    </location>
</feature>
<feature type="transmembrane region" description="Helical" evidence="1">
    <location>
        <begin position="328"/>
        <end position="347"/>
    </location>
</feature>
<feature type="transmembrane region" description="Helical" evidence="1">
    <location>
        <begin position="916"/>
        <end position="938"/>
    </location>
</feature>
<feature type="transmembrane region" description="Helical" evidence="1">
    <location>
        <begin position="1000"/>
        <end position="1020"/>
    </location>
</feature>
<feature type="transmembrane region" description="Helical" evidence="1">
    <location>
        <begin position="53"/>
        <end position="72"/>
    </location>
</feature>